<dbReference type="Proteomes" id="UP000589738">
    <property type="component" value="Unassembled WGS sequence"/>
</dbReference>
<keyword evidence="2" id="KW-1185">Reference proteome</keyword>
<proteinExistence type="predicted"/>
<comment type="caution">
    <text evidence="1">The sequence shown here is derived from an EMBL/GenBank/DDBJ whole genome shotgun (WGS) entry which is preliminary data.</text>
</comment>
<protein>
    <submittedName>
        <fullName evidence="1">Uncharacterized protein</fullName>
    </submittedName>
</protein>
<name>A0A841NDD6_9FLAO</name>
<evidence type="ECO:0000313" key="1">
    <source>
        <dbReference type="EMBL" id="MBB6369359.1"/>
    </source>
</evidence>
<organism evidence="1 2">
    <name type="scientific">Chryseobacterium shigense</name>
    <dbReference type="NCBI Taxonomy" id="297244"/>
    <lineage>
        <taxon>Bacteria</taxon>
        <taxon>Pseudomonadati</taxon>
        <taxon>Bacteroidota</taxon>
        <taxon>Flavobacteriia</taxon>
        <taxon>Flavobacteriales</taxon>
        <taxon>Weeksellaceae</taxon>
        <taxon>Chryseobacterium group</taxon>
        <taxon>Chryseobacterium</taxon>
    </lineage>
</organism>
<sequence length="31" mass="3577">MNVYSELFICAGNKMVFTNIFATFEQTIIKC</sequence>
<reference evidence="1 2" key="1">
    <citation type="submission" date="2020-08" db="EMBL/GenBank/DDBJ databases">
        <title>Functional genomics of gut bacteria from endangered species of beetles.</title>
        <authorList>
            <person name="Carlos-Shanley C."/>
        </authorList>
    </citation>
    <scope>NUCLEOTIDE SEQUENCE [LARGE SCALE GENOMIC DNA]</scope>
    <source>
        <strain evidence="1 2">S00136</strain>
    </source>
</reference>
<accession>A0A841NDD6</accession>
<evidence type="ECO:0000313" key="2">
    <source>
        <dbReference type="Proteomes" id="UP000589738"/>
    </source>
</evidence>
<dbReference type="EMBL" id="JACHLC010000001">
    <property type="protein sequence ID" value="MBB6369359.1"/>
    <property type="molecule type" value="Genomic_DNA"/>
</dbReference>
<dbReference type="AlphaFoldDB" id="A0A841NDD6"/>
<gene>
    <name evidence="1" type="ORF">HNP36_000412</name>
</gene>